<keyword evidence="3" id="KW-1185">Reference proteome</keyword>
<reference evidence="3" key="1">
    <citation type="submission" date="2010-06" db="EMBL/GenBank/DDBJ databases">
        <authorList>
            <person name="Jiang H."/>
            <person name="Abraham K."/>
            <person name="Ali S."/>
            <person name="Alsbrooks S.L."/>
            <person name="Anim B.N."/>
            <person name="Anosike U.S."/>
            <person name="Attaway T."/>
            <person name="Bandaranaike D.P."/>
            <person name="Battles P.K."/>
            <person name="Bell S.N."/>
            <person name="Bell A.V."/>
            <person name="Beltran B."/>
            <person name="Bickham C."/>
            <person name="Bustamante Y."/>
            <person name="Caleb T."/>
            <person name="Canada A."/>
            <person name="Cardenas V."/>
            <person name="Carter K."/>
            <person name="Chacko J."/>
            <person name="Chandrabose M.N."/>
            <person name="Chavez D."/>
            <person name="Chavez A."/>
            <person name="Chen L."/>
            <person name="Chu H.-S."/>
            <person name="Claassen K.J."/>
            <person name="Cockrell R."/>
            <person name="Collins M."/>
            <person name="Cooper J.A."/>
            <person name="Cree A."/>
            <person name="Curry S.M."/>
            <person name="Da Y."/>
            <person name="Dao M.D."/>
            <person name="Das B."/>
            <person name="Davila M.-L."/>
            <person name="Davy-Carroll L."/>
            <person name="Denson S."/>
            <person name="Dinh H."/>
            <person name="Ebong V.E."/>
            <person name="Edwards J.R."/>
            <person name="Egan A."/>
            <person name="El-Daye J."/>
            <person name="Escobedo L."/>
            <person name="Fernandez S."/>
            <person name="Fernando P.R."/>
            <person name="Flagg N."/>
            <person name="Forbes L.D."/>
            <person name="Fowler R.G."/>
            <person name="Fu Q."/>
            <person name="Gabisi R.A."/>
            <person name="Ganer J."/>
            <person name="Garbino Pronczuk A."/>
            <person name="Garcia R.M."/>
            <person name="Garner T."/>
            <person name="Garrett T.E."/>
            <person name="Gonzalez D.A."/>
            <person name="Hamid H."/>
            <person name="Hawkins E.S."/>
            <person name="Hirani K."/>
            <person name="Hogues M.E."/>
            <person name="Hollins B."/>
            <person name="Hsiao C.-H."/>
            <person name="Jabil R."/>
            <person name="James M.L."/>
            <person name="Jhangiani S.N."/>
            <person name="Johnson B."/>
            <person name="Johnson Q."/>
            <person name="Joshi V."/>
            <person name="Kalu J.B."/>
            <person name="Kam C."/>
            <person name="Kashfia A."/>
            <person name="Keebler J."/>
            <person name="Kisamo H."/>
            <person name="Kovar C.L."/>
            <person name="Lago L.A."/>
            <person name="Lai C.-Y."/>
            <person name="Laidlaw J."/>
            <person name="Lara F."/>
            <person name="Le T.-K."/>
            <person name="Lee S.L."/>
            <person name="Legall F.H."/>
            <person name="Lemon S.J."/>
            <person name="Lewis L.R."/>
            <person name="Li B."/>
            <person name="Liu Y."/>
            <person name="Liu Y.-S."/>
            <person name="Lopez J."/>
            <person name="Lozado R.J."/>
            <person name="Lu J."/>
            <person name="Madu R.C."/>
            <person name="Maheshwari M."/>
            <person name="Maheshwari R."/>
            <person name="Malloy K."/>
            <person name="Martinez E."/>
            <person name="Mathew T."/>
            <person name="Mercado I.C."/>
            <person name="Mercado C."/>
            <person name="Meyer B."/>
            <person name="Montgomery K."/>
            <person name="Morgan M.B."/>
            <person name="Munidasa M."/>
            <person name="Nazareth L.V."/>
            <person name="Nelson J."/>
            <person name="Ng B.M."/>
            <person name="Nguyen N.B."/>
            <person name="Nguyen P.Q."/>
            <person name="Nguyen T."/>
            <person name="Obregon M."/>
            <person name="Okwuonu G.O."/>
            <person name="Onwere C.G."/>
            <person name="Orozco G."/>
            <person name="Parra A."/>
            <person name="Patel S."/>
            <person name="Patil S."/>
            <person name="Perez A."/>
            <person name="Perez Y."/>
            <person name="Pham C."/>
            <person name="Primus E.L."/>
            <person name="Pu L.-L."/>
            <person name="Puazo M."/>
            <person name="Qin X."/>
            <person name="Quiroz J.B."/>
            <person name="Reese J."/>
            <person name="Richards S."/>
            <person name="Rives C.M."/>
            <person name="Robberts R."/>
            <person name="Ruiz S.J."/>
            <person name="Ruiz M.J."/>
            <person name="Santibanez J."/>
            <person name="Schneider B.W."/>
            <person name="Sisson I."/>
            <person name="Smith M."/>
            <person name="Sodergren E."/>
            <person name="Song X.-Z."/>
            <person name="Song B.B."/>
            <person name="Summersgill H."/>
            <person name="Thelus R."/>
            <person name="Thornton R.D."/>
            <person name="Trejos Z.Y."/>
            <person name="Usmani K."/>
            <person name="Vattathil S."/>
            <person name="Villasana D."/>
            <person name="Walker D.L."/>
            <person name="Wang S."/>
            <person name="Wang K."/>
            <person name="White C.S."/>
            <person name="Williams A.C."/>
            <person name="Williamson J."/>
            <person name="Wilson K."/>
            <person name="Woghiren I.O."/>
            <person name="Woodworth J.R."/>
            <person name="Worley K.C."/>
            <person name="Wright R.A."/>
            <person name="Wu W."/>
            <person name="Young L."/>
            <person name="Zhang L."/>
            <person name="Zhang J."/>
            <person name="Zhu Y."/>
            <person name="Muzny D.M."/>
            <person name="Weinstock G."/>
            <person name="Gibbs R.A."/>
        </authorList>
    </citation>
    <scope>NUCLEOTIDE SEQUENCE [LARGE SCALE GENOMIC DNA]</scope>
    <source>
        <strain evidence="3">LSR1</strain>
    </source>
</reference>
<name>A0A8R2B5Y5_ACYPI</name>
<feature type="compositionally biased region" description="Polar residues" evidence="1">
    <location>
        <begin position="216"/>
        <end position="234"/>
    </location>
</feature>
<dbReference type="Pfam" id="PF03564">
    <property type="entry name" value="DUF1759"/>
    <property type="match status" value="1"/>
</dbReference>
<feature type="compositionally biased region" description="Low complexity" evidence="1">
    <location>
        <begin position="321"/>
        <end position="334"/>
    </location>
</feature>
<evidence type="ECO:0000313" key="3">
    <source>
        <dbReference type="Proteomes" id="UP000007819"/>
    </source>
</evidence>
<proteinExistence type="predicted"/>
<accession>A0A8R2B5Y5</accession>
<dbReference type="PANTHER" id="PTHR47331">
    <property type="entry name" value="PHD-TYPE DOMAIN-CONTAINING PROTEIN"/>
    <property type="match status" value="1"/>
</dbReference>
<dbReference type="PANTHER" id="PTHR47331:SF1">
    <property type="entry name" value="GAG-LIKE PROTEIN"/>
    <property type="match status" value="1"/>
</dbReference>
<evidence type="ECO:0000313" key="2">
    <source>
        <dbReference type="EnsemblMetazoa" id="XP_008183411.1"/>
    </source>
</evidence>
<dbReference type="GeneID" id="103309544"/>
<feature type="region of interest" description="Disordered" evidence="1">
    <location>
        <begin position="213"/>
        <end position="234"/>
    </location>
</feature>
<feature type="region of interest" description="Disordered" evidence="1">
    <location>
        <begin position="321"/>
        <end position="342"/>
    </location>
</feature>
<dbReference type="RefSeq" id="XP_008183411.1">
    <property type="nucleotide sequence ID" value="XM_008185189.1"/>
</dbReference>
<reference evidence="2" key="2">
    <citation type="submission" date="2022-06" db="UniProtKB">
        <authorList>
            <consortium name="EnsemblMetazoa"/>
        </authorList>
    </citation>
    <scope>IDENTIFICATION</scope>
</reference>
<dbReference type="OrthoDB" id="5984724at2759"/>
<dbReference type="Proteomes" id="UP000007819">
    <property type="component" value="Chromosome A2"/>
</dbReference>
<dbReference type="AlphaFoldDB" id="A0A8R2B5Y5"/>
<organism evidence="2 3">
    <name type="scientific">Acyrthosiphon pisum</name>
    <name type="common">Pea aphid</name>
    <dbReference type="NCBI Taxonomy" id="7029"/>
    <lineage>
        <taxon>Eukaryota</taxon>
        <taxon>Metazoa</taxon>
        <taxon>Ecdysozoa</taxon>
        <taxon>Arthropoda</taxon>
        <taxon>Hexapoda</taxon>
        <taxon>Insecta</taxon>
        <taxon>Pterygota</taxon>
        <taxon>Neoptera</taxon>
        <taxon>Paraneoptera</taxon>
        <taxon>Hemiptera</taxon>
        <taxon>Sternorrhyncha</taxon>
        <taxon>Aphidomorpha</taxon>
        <taxon>Aphidoidea</taxon>
        <taxon>Aphididae</taxon>
        <taxon>Macrosiphini</taxon>
        <taxon>Acyrthosiphon</taxon>
    </lineage>
</organism>
<dbReference type="InterPro" id="IPR005312">
    <property type="entry name" value="DUF1759"/>
</dbReference>
<dbReference type="KEGG" id="api:103309544"/>
<evidence type="ECO:0000256" key="1">
    <source>
        <dbReference type="SAM" id="MobiDB-lite"/>
    </source>
</evidence>
<dbReference type="EnsemblMetazoa" id="XM_008185189.1">
    <property type="protein sequence ID" value="XP_008183411.1"/>
    <property type="gene ID" value="LOC103309544"/>
</dbReference>
<sequence length="377" mass="42073">MSPVMDIASASFSNQTNSSHNLSAFQLPKRKFPTFSDMLTQWQSFDNLFTSILSHTPDLPDVERFEYLKMSLTGEALALVLHLTLTATNYTCAWEILRSRYGNKRDLARVHLDSLLATQTVKSKDATSIQQQVNTILENTAALDNLDFVTRQWSPLLVHLFEKNLDYELRARWELVVWGNYYPQVSEFMDFFRSHLRSADIYSSSVSVNRSDDVSKTQMSVKQQSFKPRSSGPSTVLAATTSNVSEKPCPLCNSPYSIRSCKLFTNQPPSERFLVAKSHRLCINCLGSGHSSMSCNSKYKCQTCKKSYHSLLHFTSTASLSTTLSPGSSNTLSTKTPDRLSSVGSHVATTSCLVRGQPQKIVLLSTAIVEVYAAEGR</sequence>
<protein>
    <submittedName>
        <fullName evidence="2">Uncharacterized protein</fullName>
    </submittedName>
</protein>